<dbReference type="InterPro" id="IPR010730">
    <property type="entry name" value="HET"/>
</dbReference>
<feature type="domain" description="Heterokaryon incompatibility" evidence="1">
    <location>
        <begin position="297"/>
        <end position="451"/>
    </location>
</feature>
<keyword evidence="3" id="KW-1185">Reference proteome</keyword>
<dbReference type="Proteomes" id="UP001281003">
    <property type="component" value="Unassembled WGS sequence"/>
</dbReference>
<proteinExistence type="predicted"/>
<organism evidence="2 3">
    <name type="scientific">Sordaria brevicollis</name>
    <dbReference type="NCBI Taxonomy" id="83679"/>
    <lineage>
        <taxon>Eukaryota</taxon>
        <taxon>Fungi</taxon>
        <taxon>Dikarya</taxon>
        <taxon>Ascomycota</taxon>
        <taxon>Pezizomycotina</taxon>
        <taxon>Sordariomycetes</taxon>
        <taxon>Sordariomycetidae</taxon>
        <taxon>Sordariales</taxon>
        <taxon>Sordariaceae</taxon>
        <taxon>Sordaria</taxon>
    </lineage>
</organism>
<reference evidence="2" key="2">
    <citation type="submission" date="2023-07" db="EMBL/GenBank/DDBJ databases">
        <authorList>
            <consortium name="Lawrence Berkeley National Laboratory"/>
            <person name="Haridas S."/>
            <person name="Hensen N."/>
            <person name="Bonometti L."/>
            <person name="Westerberg I."/>
            <person name="Brannstrom I.O."/>
            <person name="Guillou S."/>
            <person name="Cros-Aarteil S."/>
            <person name="Calhoun S."/>
            <person name="Kuo A."/>
            <person name="Mondo S."/>
            <person name="Pangilinan J."/>
            <person name="Riley R."/>
            <person name="LaButti K."/>
            <person name="Andreopoulos B."/>
            <person name="Lipzen A."/>
            <person name="Chen C."/>
            <person name="Yanf M."/>
            <person name="Daum C."/>
            <person name="Ng V."/>
            <person name="Clum A."/>
            <person name="Steindorff A."/>
            <person name="Ohm R."/>
            <person name="Martin F."/>
            <person name="Silar P."/>
            <person name="Natvig D."/>
            <person name="Lalanne C."/>
            <person name="Gautier V."/>
            <person name="Ament-velasquez S.L."/>
            <person name="Kruys A."/>
            <person name="Hutchinson M.I."/>
            <person name="Powell A.J."/>
            <person name="Barry K."/>
            <person name="Miller A.N."/>
            <person name="Grigoriev I.V."/>
            <person name="Debuchy R."/>
            <person name="Gladieux P."/>
            <person name="Thoren M.H."/>
            <person name="Johannesson H."/>
        </authorList>
    </citation>
    <scope>NUCLEOTIDE SEQUENCE</scope>
    <source>
        <strain evidence="2">FGSC 1904</strain>
    </source>
</reference>
<gene>
    <name evidence="2" type="ORF">B0T20DRAFT_135601</name>
</gene>
<protein>
    <submittedName>
        <fullName evidence="2">Heterokaryon incompatibility protein-domain-containing protein</fullName>
    </submittedName>
</protein>
<evidence type="ECO:0000313" key="3">
    <source>
        <dbReference type="Proteomes" id="UP001281003"/>
    </source>
</evidence>
<evidence type="ECO:0000313" key="2">
    <source>
        <dbReference type="EMBL" id="KAK3402267.1"/>
    </source>
</evidence>
<dbReference type="Pfam" id="PF06985">
    <property type="entry name" value="HET"/>
    <property type="match status" value="1"/>
</dbReference>
<reference evidence="2" key="1">
    <citation type="journal article" date="2023" name="Mol. Phylogenet. Evol.">
        <title>Genome-scale phylogeny and comparative genomics of the fungal order Sordariales.</title>
        <authorList>
            <person name="Hensen N."/>
            <person name="Bonometti L."/>
            <person name="Westerberg I."/>
            <person name="Brannstrom I.O."/>
            <person name="Guillou S."/>
            <person name="Cros-Aarteil S."/>
            <person name="Calhoun S."/>
            <person name="Haridas S."/>
            <person name="Kuo A."/>
            <person name="Mondo S."/>
            <person name="Pangilinan J."/>
            <person name="Riley R."/>
            <person name="LaButti K."/>
            <person name="Andreopoulos B."/>
            <person name="Lipzen A."/>
            <person name="Chen C."/>
            <person name="Yan M."/>
            <person name="Daum C."/>
            <person name="Ng V."/>
            <person name="Clum A."/>
            <person name="Steindorff A."/>
            <person name="Ohm R.A."/>
            <person name="Martin F."/>
            <person name="Silar P."/>
            <person name="Natvig D.O."/>
            <person name="Lalanne C."/>
            <person name="Gautier V."/>
            <person name="Ament-Velasquez S.L."/>
            <person name="Kruys A."/>
            <person name="Hutchinson M.I."/>
            <person name="Powell A.J."/>
            <person name="Barry K."/>
            <person name="Miller A.N."/>
            <person name="Grigoriev I.V."/>
            <person name="Debuchy R."/>
            <person name="Gladieux P."/>
            <person name="Hiltunen Thoren M."/>
            <person name="Johannesson H."/>
        </authorList>
    </citation>
    <scope>NUCLEOTIDE SEQUENCE</scope>
    <source>
        <strain evidence="2">FGSC 1904</strain>
    </source>
</reference>
<dbReference type="AlphaFoldDB" id="A0AAE0PLU1"/>
<accession>A0AAE0PLU1</accession>
<dbReference type="PANTHER" id="PTHR33112">
    <property type="entry name" value="DOMAIN PROTEIN, PUTATIVE-RELATED"/>
    <property type="match status" value="1"/>
</dbReference>
<evidence type="ECO:0000259" key="1">
    <source>
        <dbReference type="Pfam" id="PF06985"/>
    </source>
</evidence>
<comment type="caution">
    <text evidence="2">The sequence shown here is derived from an EMBL/GenBank/DDBJ whole genome shotgun (WGS) entry which is preliminary data.</text>
</comment>
<sequence length="622" mass="71379">MSLDDNAQTAMVYTESLPFSTEPSKVMAETLCEYCAAIDFEQLRLSSSKDVQELNEGNPIEPQLPFIQYQVQRDDRPHWSLGSQSRIESSAATCPFCREVCRVLEVAEVREKVPDVFENDPICDVYFTLAGFIEAPPGVTWSRYQSSEKLLRQVAKSFHKKVHHLLSLRAQMLNFSDPNVIPHPRISLRWTVPEKHEMRWFQRYPISQGVIELFECFQSMDPVSKESKGLFTGVERPALIDMELPRRWLRSCLENDGGPCVPKPSGRKIIVPIFRLIDTKSNALVEFKDQNLDKIQYVTLSYVWGTTQQVMLKRENLLQLQLPGSLHGTTPKTITDAMIFTSRMGYRYIWVDVFCIIQDDNKDKATQLQRMGDIYKNSVFTIVAAAGGHSDAGLYGVRTPRKAMQRKVQVKSASPTQAPLWLMSTVMPLTGYFDPYTHGLPWQTRGWTLQERALSRRVFTFTGEQLLWSCRQCQRWEETETETSLASITFRNMEDANVTLDGPLRFDQSRESSMRDVQAKFWKLVYDFSNRNLCFEGDAHDAFSAILREYTELTGEQFVWGMPVSEGHFGSALCWEPTSTIFPRRKELTTLPTTSLNTKVPFPSWSWLGWKGKIRPFVAQPG</sequence>
<dbReference type="PANTHER" id="PTHR33112:SF14">
    <property type="entry name" value="HETEROKARYON INCOMPATIBILITY DOMAIN-CONTAINING PROTEIN"/>
    <property type="match status" value="1"/>
</dbReference>
<name>A0AAE0PLU1_SORBR</name>
<dbReference type="EMBL" id="JAUTDP010000002">
    <property type="protein sequence ID" value="KAK3402267.1"/>
    <property type="molecule type" value="Genomic_DNA"/>
</dbReference>